<evidence type="ECO:0000256" key="1">
    <source>
        <dbReference type="ARBA" id="ARBA00010290"/>
    </source>
</evidence>
<feature type="binding site" evidence="10">
    <location>
        <position position="54"/>
    </location>
    <ligand>
        <name>Mg(2+)</name>
        <dbReference type="ChEBI" id="CHEBI:18420"/>
    </ligand>
</feature>
<evidence type="ECO:0000256" key="9">
    <source>
        <dbReference type="PIRSR" id="PIRSR606689-1"/>
    </source>
</evidence>
<dbReference type="InterPro" id="IPR005225">
    <property type="entry name" value="Small_GTP-bd"/>
</dbReference>
<dbReference type="SMART" id="SM00175">
    <property type="entry name" value="RAB"/>
    <property type="match status" value="1"/>
</dbReference>
<keyword evidence="2" id="KW-0519">Myristate</keyword>
<keyword evidence="3 9" id="KW-0547">Nucleotide-binding</keyword>
<dbReference type="AlphaFoldDB" id="A0A8C6KS41"/>
<reference evidence="12" key="2">
    <citation type="submission" date="2025-08" db="UniProtKB">
        <authorList>
            <consortium name="Ensembl"/>
        </authorList>
    </citation>
    <scope>IDENTIFICATION</scope>
</reference>
<accession>A0A8C6KS41</accession>
<evidence type="ECO:0000256" key="11">
    <source>
        <dbReference type="RuleBase" id="RU003925"/>
    </source>
</evidence>
<keyword evidence="5" id="KW-0449">Lipoprotein</keyword>
<dbReference type="FunFam" id="3.40.50.300:FF:000306">
    <property type="entry name" value="ADP-ribosylation factor-like protein 1"/>
    <property type="match status" value="1"/>
</dbReference>
<evidence type="ECO:0000256" key="7">
    <source>
        <dbReference type="ARBA" id="ARBA00093392"/>
    </source>
</evidence>
<dbReference type="PANTHER" id="PTHR11711">
    <property type="entry name" value="ADP RIBOSYLATION FACTOR-RELATED"/>
    <property type="match status" value="1"/>
</dbReference>
<evidence type="ECO:0000256" key="8">
    <source>
        <dbReference type="ARBA" id="ARBA00093481"/>
    </source>
</evidence>
<dbReference type="Ensembl" id="ENSNFUT00015008749.1">
    <property type="protein sequence ID" value="ENSNFUP00015008319.1"/>
    <property type="gene ID" value="ENSNFUG00015004069.1"/>
</dbReference>
<organism evidence="12 13">
    <name type="scientific">Nothobranchius furzeri</name>
    <name type="common">Turquoise killifish</name>
    <dbReference type="NCBI Taxonomy" id="105023"/>
    <lineage>
        <taxon>Eukaryota</taxon>
        <taxon>Metazoa</taxon>
        <taxon>Chordata</taxon>
        <taxon>Craniata</taxon>
        <taxon>Vertebrata</taxon>
        <taxon>Euteleostomi</taxon>
        <taxon>Actinopterygii</taxon>
        <taxon>Neopterygii</taxon>
        <taxon>Teleostei</taxon>
        <taxon>Neoteleostei</taxon>
        <taxon>Acanthomorphata</taxon>
        <taxon>Ovalentaria</taxon>
        <taxon>Atherinomorphae</taxon>
        <taxon>Cyprinodontiformes</taxon>
        <taxon>Nothobranchiidae</taxon>
        <taxon>Nothobranchius</taxon>
    </lineage>
</organism>
<evidence type="ECO:0000313" key="12">
    <source>
        <dbReference type="Ensembl" id="ENSNFUP00015008319.1"/>
    </source>
</evidence>
<dbReference type="InterPro" id="IPR006689">
    <property type="entry name" value="Small_GTPase_ARF/SAR"/>
</dbReference>
<feature type="binding site" evidence="9">
    <location>
        <begin position="149"/>
        <end position="152"/>
    </location>
    <ligand>
        <name>GTP</name>
        <dbReference type="ChEBI" id="CHEBI:37565"/>
    </ligand>
</feature>
<gene>
    <name evidence="12" type="primary">ARL1</name>
    <name evidence="12" type="synonym">arl1</name>
</gene>
<dbReference type="CDD" id="cd04151">
    <property type="entry name" value="Arl1"/>
    <property type="match status" value="1"/>
</dbReference>
<keyword evidence="4 9" id="KW-0342">GTP-binding</keyword>
<dbReference type="GO" id="GO:0005525">
    <property type="term" value="F:GTP binding"/>
    <property type="evidence" value="ECO:0007669"/>
    <property type="project" value="UniProtKB-KW"/>
</dbReference>
<dbReference type="NCBIfam" id="TIGR00231">
    <property type="entry name" value="small_GTP"/>
    <property type="match status" value="1"/>
</dbReference>
<evidence type="ECO:0000256" key="6">
    <source>
        <dbReference type="ARBA" id="ARBA00040615"/>
    </source>
</evidence>
<feature type="binding site" evidence="9">
    <location>
        <begin position="47"/>
        <end position="54"/>
    </location>
    <ligand>
        <name>GTP</name>
        <dbReference type="ChEBI" id="CHEBI:37565"/>
    </ligand>
</feature>
<dbReference type="Proteomes" id="UP000694548">
    <property type="component" value="Chromosome sgr01"/>
</dbReference>
<protein>
    <recommendedName>
        <fullName evidence="6">ADP-ribosylation factor-like protein 1</fullName>
    </recommendedName>
</protein>
<proteinExistence type="inferred from homology"/>
<dbReference type="Gene3D" id="3.40.50.300">
    <property type="entry name" value="P-loop containing nucleotide triphosphate hydrolases"/>
    <property type="match status" value="1"/>
</dbReference>
<dbReference type="PROSITE" id="PS51417">
    <property type="entry name" value="ARF"/>
    <property type="match status" value="1"/>
</dbReference>
<dbReference type="GO" id="GO:0046872">
    <property type="term" value="F:metal ion binding"/>
    <property type="evidence" value="ECO:0007669"/>
    <property type="project" value="UniProtKB-KW"/>
</dbReference>
<evidence type="ECO:0000256" key="3">
    <source>
        <dbReference type="ARBA" id="ARBA00022741"/>
    </source>
</evidence>
<keyword evidence="10" id="KW-0479">Metal-binding</keyword>
<evidence type="ECO:0000256" key="5">
    <source>
        <dbReference type="ARBA" id="ARBA00023288"/>
    </source>
</evidence>
<dbReference type="SMART" id="SM00178">
    <property type="entry name" value="SAR"/>
    <property type="match status" value="1"/>
</dbReference>
<dbReference type="SUPFAM" id="SSF52540">
    <property type="entry name" value="P-loop containing nucleoside triphosphate hydrolases"/>
    <property type="match status" value="1"/>
</dbReference>
<dbReference type="InterPro" id="IPR027417">
    <property type="entry name" value="P-loop_NTPase"/>
</dbReference>
<dbReference type="PRINTS" id="PR00328">
    <property type="entry name" value="SAR1GTPBP"/>
</dbReference>
<dbReference type="InterPro" id="IPR024156">
    <property type="entry name" value="Small_GTPase_ARF"/>
</dbReference>
<reference evidence="12" key="1">
    <citation type="submission" date="2014-08" db="EMBL/GenBank/DDBJ databases">
        <authorList>
            <person name="Senf B."/>
            <person name="Petzold A."/>
            <person name="Downie B.R."/>
            <person name="Koch P."/>
            <person name="Platzer M."/>
        </authorList>
    </citation>
    <scope>NUCLEOTIDE SEQUENCE [LARGE SCALE GENOMIC DNA]</scope>
    <source>
        <strain evidence="12">GRZ</strain>
    </source>
</reference>
<dbReference type="Pfam" id="PF00025">
    <property type="entry name" value="Arf"/>
    <property type="match status" value="1"/>
</dbReference>
<keyword evidence="13" id="KW-1185">Reference proteome</keyword>
<name>A0A8C6KS41_NOTFU</name>
<keyword evidence="10" id="KW-0460">Magnesium</keyword>
<feature type="binding site" evidence="10">
    <location>
        <position position="71"/>
    </location>
    <ligand>
        <name>Mg(2+)</name>
        <dbReference type="ChEBI" id="CHEBI:18420"/>
    </ligand>
</feature>
<sequence>MGQPHKAKFRNLFTLILVLRVSSAGGFFSSLFSGLFGTREMRILILGLDGAGKTTILYRLQVGEVVTTIPTIGFNVETVTYKNLKFQVWDLGGQTSIRPYWRCYYSNTDAVIYVVDSSDRDRMGISKSELVAMLEEEELKKAILVVFANKQDMEQAMTPTEVANALGLPALKDRKWQIFKTSATKGTGLDEAMEWLVDSLKSRQ</sequence>
<comment type="similarity">
    <text evidence="1 11">Belongs to the small GTPase superfamily. Arf family.</text>
</comment>
<dbReference type="PROSITE" id="PS51419">
    <property type="entry name" value="RAB"/>
    <property type="match status" value="1"/>
</dbReference>
<reference evidence="12" key="3">
    <citation type="submission" date="2025-09" db="UniProtKB">
        <authorList>
            <consortium name="Ensembl"/>
        </authorList>
    </citation>
    <scope>IDENTIFICATION</scope>
</reference>
<comment type="function">
    <text evidence="7">GTP-binding protein that recruits several effectors, such as golgins, arfaptins and Arf-GEFs to the trans-Golgi network, and modulates their functions at the Golgi complex. Plays thereby a role in a wide range of fundamental cellular processes, including cell polarity, innate immunity, or protein secretion mediated by arfaptins, which were shown to play a role in maintaining insulin secretion from pancreatic beta cells.</text>
</comment>
<dbReference type="SMART" id="SM00177">
    <property type="entry name" value="ARF"/>
    <property type="match status" value="1"/>
</dbReference>
<evidence type="ECO:0000256" key="2">
    <source>
        <dbReference type="ARBA" id="ARBA00022707"/>
    </source>
</evidence>
<dbReference type="GO" id="GO:0003924">
    <property type="term" value="F:GTPase activity"/>
    <property type="evidence" value="ECO:0007669"/>
    <property type="project" value="InterPro"/>
</dbReference>
<evidence type="ECO:0000256" key="4">
    <source>
        <dbReference type="ARBA" id="ARBA00023134"/>
    </source>
</evidence>
<dbReference type="GeneTree" id="ENSGT00940000155118"/>
<evidence type="ECO:0000256" key="10">
    <source>
        <dbReference type="PIRSR" id="PIRSR606689-2"/>
    </source>
</evidence>
<feature type="binding site" evidence="9">
    <location>
        <position position="93"/>
    </location>
    <ligand>
        <name>GTP</name>
        <dbReference type="ChEBI" id="CHEBI:37565"/>
    </ligand>
</feature>
<comment type="subunit">
    <text evidence="8">The GTP-bound form interacts with GOLGA1. The GTP-bound form interacts with GOLGA4 and RGPD8. The GTP-bound form directly interacts with ARFIP2. Binds to SCOC, preferentially in its GTP-bound form. May interact with UNC119. Interacts with ARFIP1; this interaction directs ARFIP1 to the trans-Golgi membranes. Interacts with ARFGEF1 (via N-terminus).</text>
</comment>
<evidence type="ECO:0000313" key="13">
    <source>
        <dbReference type="Proteomes" id="UP000694548"/>
    </source>
</evidence>